<evidence type="ECO:0000313" key="8">
    <source>
        <dbReference type="EMBL" id="CAF3511986.1"/>
    </source>
</evidence>
<sequence length="459" mass="53043">MCFEISDQFKKLCIILAAIGPEQEVRGNEEDLELLFTHLYNATNKAIIIFERCQDNGVLGRIKNIAQTTQIRDQLKAIKINLEVITGLISVVFQMANKNEQNPSLGIAEKSKVDESIFKVLEDINIEEEEYIRPAVAAAAESDDIEMASQLCCYIFENRHGLIFNPDSIRILREQYRIIGCLTGNLPEYPRQNAELGLPLELSREECCVLADQHIISMYELILPLNDCEEDHAKYLTDLEIEFQQQKIENGHERINEILINRQSILQRNIQPANENSSETDEFTLSLLETNNAWKNCSRSLEENEHVMLLNIIKQRLRQFTLEYMLMKLPIESRRTNLKLRSITSEELKQNLKLIEQLRCDVFADLYLNQNQKYWISSGQKFGGDYLVYFDDPSRCHSTFIVTCVLRNEIERNSTIIPLTHLIARCRVAVNVNKICILASRKSPISCDIEYLTVNWNGF</sequence>
<accession>A0A818HQE1</accession>
<dbReference type="Proteomes" id="UP000663872">
    <property type="component" value="Unassembled WGS sequence"/>
</dbReference>
<evidence type="ECO:0000313" key="9">
    <source>
        <dbReference type="Proteomes" id="UP000663872"/>
    </source>
</evidence>
<evidence type="ECO:0000259" key="7">
    <source>
        <dbReference type="Pfam" id="PF26577"/>
    </source>
</evidence>
<keyword evidence="3" id="KW-0819">tRNA processing</keyword>
<dbReference type="CDD" id="cd22363">
    <property type="entry name" value="tRNA-intron_lyase_C"/>
    <property type="match status" value="1"/>
</dbReference>
<dbReference type="GO" id="GO:0005634">
    <property type="term" value="C:nucleus"/>
    <property type="evidence" value="ECO:0007669"/>
    <property type="project" value="UniProtKB-ARBA"/>
</dbReference>
<comment type="caution">
    <text evidence="8">The sequence shown here is derived from an EMBL/GenBank/DDBJ whole genome shotgun (WGS) entry which is preliminary data.</text>
</comment>
<protein>
    <recommendedName>
        <fullName evidence="2">tRNA-intron lyase</fullName>
        <ecNumber evidence="2">4.6.1.16</ecNumber>
    </recommendedName>
</protein>
<evidence type="ECO:0000256" key="2">
    <source>
        <dbReference type="ARBA" id="ARBA00012573"/>
    </source>
</evidence>
<dbReference type="GO" id="GO:0000213">
    <property type="term" value="F:tRNA-intron lyase activity"/>
    <property type="evidence" value="ECO:0007669"/>
    <property type="project" value="UniProtKB-EC"/>
</dbReference>
<dbReference type="PANTHER" id="PTHR13070:SF0">
    <property type="entry name" value="TRNA-SPLICING ENDONUCLEASE SUBUNIT SEN34"/>
    <property type="match status" value="1"/>
</dbReference>
<feature type="domain" description="TSEN34 N-terminal" evidence="7">
    <location>
        <begin position="155"/>
        <end position="219"/>
    </location>
</feature>
<comment type="similarity">
    <text evidence="1">Belongs to the tRNA-intron endonuclease family.</text>
</comment>
<dbReference type="EC" id="4.6.1.16" evidence="2"/>
<feature type="domain" description="tRNA intron endonuclease catalytic" evidence="6">
    <location>
        <begin position="359"/>
        <end position="440"/>
    </location>
</feature>
<dbReference type="GO" id="GO:0003676">
    <property type="term" value="F:nucleic acid binding"/>
    <property type="evidence" value="ECO:0007669"/>
    <property type="project" value="InterPro"/>
</dbReference>
<evidence type="ECO:0000256" key="4">
    <source>
        <dbReference type="ARBA" id="ARBA00023239"/>
    </source>
</evidence>
<evidence type="ECO:0000256" key="3">
    <source>
        <dbReference type="ARBA" id="ARBA00022694"/>
    </source>
</evidence>
<evidence type="ECO:0000256" key="5">
    <source>
        <dbReference type="ARBA" id="ARBA00034031"/>
    </source>
</evidence>
<dbReference type="GO" id="GO:0000379">
    <property type="term" value="P:tRNA-type intron splice site recognition and cleavage"/>
    <property type="evidence" value="ECO:0007669"/>
    <property type="project" value="TreeGrafter"/>
</dbReference>
<proteinExistence type="inferred from homology"/>
<gene>
    <name evidence="8" type="ORF">GRG538_LOCUS18242</name>
</gene>
<dbReference type="InterPro" id="IPR006677">
    <property type="entry name" value="tRNA_intron_Endonuc_cat-like"/>
</dbReference>
<dbReference type="SUPFAM" id="SSF53032">
    <property type="entry name" value="tRNA-intron endonuclease catalytic domain-like"/>
    <property type="match status" value="1"/>
</dbReference>
<evidence type="ECO:0000259" key="6">
    <source>
        <dbReference type="Pfam" id="PF01974"/>
    </source>
</evidence>
<name>A0A818HQE1_9BILA</name>
<dbReference type="AlphaFoldDB" id="A0A818HQE1"/>
<dbReference type="InterPro" id="IPR011856">
    <property type="entry name" value="tRNA_endonuc-like_dom_sf"/>
</dbReference>
<keyword evidence="4" id="KW-0456">Lyase</keyword>
<dbReference type="Gene3D" id="3.40.1350.10">
    <property type="match status" value="1"/>
</dbReference>
<dbReference type="PANTHER" id="PTHR13070">
    <property type="entry name" value="TRNA-SPLICING ENDONUCLEASE SUBUNIT SEN34-RELATED"/>
    <property type="match status" value="1"/>
</dbReference>
<dbReference type="Pfam" id="PF26577">
    <property type="entry name" value="TSEN34_N"/>
    <property type="match status" value="1"/>
</dbReference>
<reference evidence="8" key="1">
    <citation type="submission" date="2021-02" db="EMBL/GenBank/DDBJ databases">
        <authorList>
            <person name="Nowell W R."/>
        </authorList>
    </citation>
    <scope>NUCLEOTIDE SEQUENCE</scope>
</reference>
<organism evidence="8 9">
    <name type="scientific">Rotaria socialis</name>
    <dbReference type="NCBI Taxonomy" id="392032"/>
    <lineage>
        <taxon>Eukaryota</taxon>
        <taxon>Metazoa</taxon>
        <taxon>Spiralia</taxon>
        <taxon>Gnathifera</taxon>
        <taxon>Rotifera</taxon>
        <taxon>Eurotatoria</taxon>
        <taxon>Bdelloidea</taxon>
        <taxon>Philodinida</taxon>
        <taxon>Philodinidae</taxon>
        <taxon>Rotaria</taxon>
    </lineage>
</organism>
<dbReference type="InterPro" id="IPR036167">
    <property type="entry name" value="tRNA_intron_Endo_cat-like_sf"/>
</dbReference>
<dbReference type="InterPro" id="IPR059049">
    <property type="entry name" value="TSEN34_N"/>
</dbReference>
<comment type="catalytic activity">
    <reaction evidence="5">
        <text>pretRNA = a 3'-half-tRNA molecule with a 5'-OH end + a 5'-half-tRNA molecule with a 2',3'-cyclic phosphate end + an intron with a 2',3'-cyclic phosphate and a 5'-hydroxyl terminus.</text>
        <dbReference type="EC" id="4.6.1.16"/>
    </reaction>
</comment>
<dbReference type="Pfam" id="PF01974">
    <property type="entry name" value="tRNA_int_endo"/>
    <property type="match status" value="1"/>
</dbReference>
<dbReference type="EMBL" id="CAJNYT010002978">
    <property type="protein sequence ID" value="CAF3511986.1"/>
    <property type="molecule type" value="Genomic_DNA"/>
</dbReference>
<evidence type="ECO:0000256" key="1">
    <source>
        <dbReference type="ARBA" id="ARBA00008078"/>
    </source>
</evidence>